<comment type="caution">
    <text evidence="7">The sequence shown here is derived from an EMBL/GenBank/DDBJ whole genome shotgun (WGS) entry which is preliminary data.</text>
</comment>
<dbReference type="GO" id="GO:0016020">
    <property type="term" value="C:membrane"/>
    <property type="evidence" value="ECO:0007669"/>
    <property type="project" value="UniProtKB-SubCell"/>
</dbReference>
<gene>
    <name evidence="7" type="ORF">HCN83_01430</name>
</gene>
<evidence type="ECO:0000313" key="7">
    <source>
        <dbReference type="EMBL" id="NJP36243.1"/>
    </source>
</evidence>
<dbReference type="Pfam" id="PF03741">
    <property type="entry name" value="TerC"/>
    <property type="match status" value="1"/>
</dbReference>
<evidence type="ECO:0000256" key="6">
    <source>
        <dbReference type="SAM" id="Phobius"/>
    </source>
</evidence>
<dbReference type="InterPro" id="IPR022493">
    <property type="entry name" value="CHP03716_TM_YkoY"/>
</dbReference>
<evidence type="ECO:0000256" key="3">
    <source>
        <dbReference type="ARBA" id="ARBA00022692"/>
    </source>
</evidence>
<evidence type="ECO:0000256" key="1">
    <source>
        <dbReference type="ARBA" id="ARBA00004141"/>
    </source>
</evidence>
<dbReference type="RefSeq" id="WP_168004511.1">
    <property type="nucleotide sequence ID" value="NZ_JAATHJ010000001.1"/>
</dbReference>
<organism evidence="7 8">
    <name type="scientific">Alkalicoccus luteus</name>
    <dbReference type="NCBI Taxonomy" id="1237094"/>
    <lineage>
        <taxon>Bacteria</taxon>
        <taxon>Bacillati</taxon>
        <taxon>Bacillota</taxon>
        <taxon>Bacilli</taxon>
        <taxon>Bacillales</taxon>
        <taxon>Bacillaceae</taxon>
        <taxon>Alkalicoccus</taxon>
    </lineage>
</organism>
<keyword evidence="4 6" id="KW-1133">Transmembrane helix</keyword>
<protein>
    <submittedName>
        <fullName evidence="7">TerC family protein</fullName>
    </submittedName>
</protein>
<evidence type="ECO:0000256" key="2">
    <source>
        <dbReference type="ARBA" id="ARBA00007511"/>
    </source>
</evidence>
<keyword evidence="5 6" id="KW-0472">Membrane</keyword>
<keyword evidence="3 6" id="KW-0812">Transmembrane</keyword>
<feature type="transmembrane region" description="Helical" evidence="6">
    <location>
        <begin position="114"/>
        <end position="134"/>
    </location>
</feature>
<feature type="transmembrane region" description="Helical" evidence="6">
    <location>
        <begin position="45"/>
        <end position="64"/>
    </location>
</feature>
<accession>A0A969PQS4</accession>
<proteinExistence type="inferred from homology"/>
<keyword evidence="8" id="KW-1185">Reference proteome</keyword>
<evidence type="ECO:0000313" key="8">
    <source>
        <dbReference type="Proteomes" id="UP000752012"/>
    </source>
</evidence>
<feature type="transmembrane region" description="Helical" evidence="6">
    <location>
        <begin position="184"/>
        <end position="202"/>
    </location>
</feature>
<dbReference type="PANTHER" id="PTHR30238">
    <property type="entry name" value="MEMBRANE BOUND PREDICTED REDOX MODULATOR"/>
    <property type="match status" value="1"/>
</dbReference>
<comment type="similarity">
    <text evidence="2">Belongs to the TerC family.</text>
</comment>
<sequence>MTAMLLEYGWTLLILIGLEGLLAADNALVLAMMVRHLPEKQRKKALFYGLAGAFLFRFSSLFMISLLIDVWQVQAIGAAYLIFLALNHFFRRHVQAKIRKSGGGFWSTVFKVELADIAFAVDSILAAVALAVVLPKTGLPSVGGMDGGQFAVVLAAGLIGIVLMRFAAHWFIRLLEQKPQLEHVSYLIVGWVGFKLVVYTLAHPDIAVIDHHFPHSLLWKGLFWSVLLLTFATGFFWNRFPWSAAAKKEKAAKVEV</sequence>
<comment type="subcellular location">
    <subcellularLocation>
        <location evidence="1">Membrane</location>
        <topology evidence="1">Multi-pass membrane protein</topology>
    </subcellularLocation>
</comment>
<dbReference type="InterPro" id="IPR005496">
    <property type="entry name" value="Integral_membrane_TerC"/>
</dbReference>
<dbReference type="NCBIfam" id="TIGR03716">
    <property type="entry name" value="R_switched_YkoY"/>
    <property type="match status" value="1"/>
</dbReference>
<evidence type="ECO:0000256" key="4">
    <source>
        <dbReference type="ARBA" id="ARBA00022989"/>
    </source>
</evidence>
<dbReference type="AlphaFoldDB" id="A0A969PQS4"/>
<feature type="transmembrane region" description="Helical" evidence="6">
    <location>
        <begin position="150"/>
        <end position="172"/>
    </location>
</feature>
<dbReference type="PANTHER" id="PTHR30238:SF4">
    <property type="entry name" value="SLL1022 PROTEIN"/>
    <property type="match status" value="1"/>
</dbReference>
<feature type="transmembrane region" description="Helical" evidence="6">
    <location>
        <begin position="12"/>
        <end position="33"/>
    </location>
</feature>
<feature type="transmembrane region" description="Helical" evidence="6">
    <location>
        <begin position="70"/>
        <end position="90"/>
    </location>
</feature>
<dbReference type="Proteomes" id="UP000752012">
    <property type="component" value="Unassembled WGS sequence"/>
</dbReference>
<reference evidence="7 8" key="1">
    <citation type="submission" date="2020-03" db="EMBL/GenBank/DDBJ databases">
        <title>Assessment of the enzymatic potential of alkaline-tolerant lipase obtained from Bacillus luteus H11 (technogenic soil) for the bioremediation of saline soils contaminated with petroleum substances.</title>
        <authorList>
            <person name="Kalwasinska A."/>
        </authorList>
    </citation>
    <scope>NUCLEOTIDE SEQUENCE [LARGE SCALE GENOMIC DNA]</scope>
    <source>
        <strain evidence="7 8">H11</strain>
    </source>
</reference>
<evidence type="ECO:0000256" key="5">
    <source>
        <dbReference type="ARBA" id="ARBA00023136"/>
    </source>
</evidence>
<feature type="transmembrane region" description="Helical" evidence="6">
    <location>
        <begin position="222"/>
        <end position="240"/>
    </location>
</feature>
<name>A0A969PQS4_9BACI</name>
<dbReference type="EMBL" id="JAATHJ010000001">
    <property type="protein sequence ID" value="NJP36243.1"/>
    <property type="molecule type" value="Genomic_DNA"/>
</dbReference>